<dbReference type="Gene3D" id="2.30.42.10">
    <property type="match status" value="1"/>
</dbReference>
<dbReference type="EMBL" id="DRBW01000043">
    <property type="protein sequence ID" value="HDM89795.1"/>
    <property type="molecule type" value="Genomic_DNA"/>
</dbReference>
<dbReference type="InterPro" id="IPR055210">
    <property type="entry name" value="CtpA/B_N"/>
</dbReference>
<dbReference type="InterPro" id="IPR041489">
    <property type="entry name" value="PDZ_6"/>
</dbReference>
<evidence type="ECO:0000256" key="4">
    <source>
        <dbReference type="ARBA" id="ARBA00022825"/>
    </source>
</evidence>
<dbReference type="InterPro" id="IPR029045">
    <property type="entry name" value="ClpP/crotonase-like_dom_sf"/>
</dbReference>
<evidence type="ECO:0000256" key="5">
    <source>
        <dbReference type="RuleBase" id="RU004404"/>
    </source>
</evidence>
<dbReference type="InterPro" id="IPR036034">
    <property type="entry name" value="PDZ_sf"/>
</dbReference>
<dbReference type="GO" id="GO:0006508">
    <property type="term" value="P:proteolysis"/>
    <property type="evidence" value="ECO:0007669"/>
    <property type="project" value="UniProtKB-KW"/>
</dbReference>
<dbReference type="InterPro" id="IPR005151">
    <property type="entry name" value="Tail-specific_protease"/>
</dbReference>
<dbReference type="InterPro" id="IPR001478">
    <property type="entry name" value="PDZ"/>
</dbReference>
<dbReference type="Pfam" id="PF22694">
    <property type="entry name" value="CtpB_N-like"/>
    <property type="match status" value="1"/>
</dbReference>
<sequence>MKKRLIPLIVLLLIVAGLGYKAGQAQSRKDLQSMFRMFTRVLKTIEINYVEEEDPADLVEKGIEGMVNSLDPYSDFLTPDESEEWDIRTRGEFGGLGIQISLIDGWITVIAPIEGTPAYRAGIMAGDRIIEIEGKSSWGMKLRDAVKKLRGEPGTKVTIKVKREGVDEPIEFTITREIIHIKTVPFYTMLDGKVGYVTLSSFSSSARSELKSAIDSLLAEGAQKLILDLRGNPGGLLQEAIEVSNLFLPKGHLIVSTRGRIPQSRMEYRATHEPEVDEEMPLVVLVNHGSASASEIVSGAIQDWDRGLIIGDTTFGKGSVQRIFQIEDDYKLKITTAKYYTPSGRCIHREEKEDTTAAVPADSSDTTRTEKVYHTKKLGRPVYGGGGIIPDIVMEAEKLTGLTSKALAKRIFFDYAVEYKAKHPKNPPQGKQIVNDAVLEDFKKYLKSREIDFTEDQFSESKDQIRRLLEMEIQEKYFGTRGRYWAALKEDKVVQKALEVLKKAKKADDLFAILNDKNG</sequence>
<gene>
    <name evidence="7" type="ORF">ENG67_01125</name>
</gene>
<feature type="domain" description="PDZ" evidence="6">
    <location>
        <begin position="94"/>
        <end position="150"/>
    </location>
</feature>
<dbReference type="GO" id="GO:0007165">
    <property type="term" value="P:signal transduction"/>
    <property type="evidence" value="ECO:0007669"/>
    <property type="project" value="TreeGrafter"/>
</dbReference>
<dbReference type="GO" id="GO:0004175">
    <property type="term" value="F:endopeptidase activity"/>
    <property type="evidence" value="ECO:0007669"/>
    <property type="project" value="TreeGrafter"/>
</dbReference>
<dbReference type="Gene3D" id="3.90.226.10">
    <property type="entry name" value="2-enoyl-CoA Hydratase, Chain A, domain 1"/>
    <property type="match status" value="1"/>
</dbReference>
<organism evidence="7">
    <name type="scientific">candidate division WOR-3 bacterium</name>
    <dbReference type="NCBI Taxonomy" id="2052148"/>
    <lineage>
        <taxon>Bacteria</taxon>
        <taxon>Bacteria division WOR-3</taxon>
    </lineage>
</organism>
<dbReference type="PANTHER" id="PTHR32060">
    <property type="entry name" value="TAIL-SPECIFIC PROTEASE"/>
    <property type="match status" value="1"/>
</dbReference>
<proteinExistence type="inferred from homology"/>
<dbReference type="Gene3D" id="3.30.750.44">
    <property type="match status" value="1"/>
</dbReference>
<dbReference type="PROSITE" id="PS50106">
    <property type="entry name" value="PDZ"/>
    <property type="match status" value="1"/>
</dbReference>
<dbReference type="InterPro" id="IPR004447">
    <property type="entry name" value="Peptidase_S41A"/>
</dbReference>
<dbReference type="SMART" id="SM00245">
    <property type="entry name" value="TSPc"/>
    <property type="match status" value="1"/>
</dbReference>
<dbReference type="CDD" id="cd06782">
    <property type="entry name" value="cpPDZ_CPP-like"/>
    <property type="match status" value="1"/>
</dbReference>
<evidence type="ECO:0000256" key="1">
    <source>
        <dbReference type="ARBA" id="ARBA00009179"/>
    </source>
</evidence>
<protein>
    <submittedName>
        <fullName evidence="7">S41 family peptidase</fullName>
    </submittedName>
</protein>
<evidence type="ECO:0000256" key="3">
    <source>
        <dbReference type="ARBA" id="ARBA00022801"/>
    </source>
</evidence>
<accession>A0A7C0XA00</accession>
<comment type="caution">
    <text evidence="7">The sequence shown here is derived from an EMBL/GenBank/DDBJ whole genome shotgun (WGS) entry which is preliminary data.</text>
</comment>
<evidence type="ECO:0000256" key="2">
    <source>
        <dbReference type="ARBA" id="ARBA00022670"/>
    </source>
</evidence>
<name>A0A7C0XA00_UNCW3</name>
<dbReference type="NCBIfam" id="TIGR00225">
    <property type="entry name" value="prc"/>
    <property type="match status" value="1"/>
</dbReference>
<evidence type="ECO:0000313" key="7">
    <source>
        <dbReference type="EMBL" id="HDM89795.1"/>
    </source>
</evidence>
<dbReference type="AlphaFoldDB" id="A0A7C0XA00"/>
<dbReference type="Pfam" id="PF03572">
    <property type="entry name" value="Peptidase_S41"/>
    <property type="match status" value="1"/>
</dbReference>
<dbReference type="Proteomes" id="UP000885931">
    <property type="component" value="Unassembled WGS sequence"/>
</dbReference>
<dbReference type="Pfam" id="PF17820">
    <property type="entry name" value="PDZ_6"/>
    <property type="match status" value="1"/>
</dbReference>
<evidence type="ECO:0000259" key="6">
    <source>
        <dbReference type="PROSITE" id="PS50106"/>
    </source>
</evidence>
<dbReference type="FunFam" id="2.30.42.10:FF:000063">
    <property type="entry name" value="Peptidase, S41 family"/>
    <property type="match status" value="1"/>
</dbReference>
<comment type="similarity">
    <text evidence="1 5">Belongs to the peptidase S41A family.</text>
</comment>
<dbReference type="SUPFAM" id="SSF52096">
    <property type="entry name" value="ClpP/crotonase"/>
    <property type="match status" value="1"/>
</dbReference>
<dbReference type="SMART" id="SM00228">
    <property type="entry name" value="PDZ"/>
    <property type="match status" value="1"/>
</dbReference>
<keyword evidence="3 5" id="KW-0378">Hydrolase</keyword>
<keyword evidence="2 5" id="KW-0645">Protease</keyword>
<dbReference type="GO" id="GO:0008236">
    <property type="term" value="F:serine-type peptidase activity"/>
    <property type="evidence" value="ECO:0007669"/>
    <property type="project" value="UniProtKB-KW"/>
</dbReference>
<dbReference type="CDD" id="cd07560">
    <property type="entry name" value="Peptidase_S41_CPP"/>
    <property type="match status" value="1"/>
</dbReference>
<dbReference type="SUPFAM" id="SSF50156">
    <property type="entry name" value="PDZ domain-like"/>
    <property type="match status" value="1"/>
</dbReference>
<keyword evidence="4 5" id="KW-0720">Serine protease</keyword>
<dbReference type="GO" id="GO:0030288">
    <property type="term" value="C:outer membrane-bounded periplasmic space"/>
    <property type="evidence" value="ECO:0007669"/>
    <property type="project" value="TreeGrafter"/>
</dbReference>
<reference evidence="7" key="1">
    <citation type="journal article" date="2020" name="mSystems">
        <title>Genome- and Community-Level Interaction Insights into Carbon Utilization and Element Cycling Functions of Hydrothermarchaeota in Hydrothermal Sediment.</title>
        <authorList>
            <person name="Zhou Z."/>
            <person name="Liu Y."/>
            <person name="Xu W."/>
            <person name="Pan J."/>
            <person name="Luo Z.H."/>
            <person name="Li M."/>
        </authorList>
    </citation>
    <scope>NUCLEOTIDE SEQUENCE [LARGE SCALE GENOMIC DNA]</scope>
    <source>
        <strain evidence="7">HyVt-237</strain>
    </source>
</reference>
<dbReference type="PANTHER" id="PTHR32060:SF30">
    <property type="entry name" value="CARBOXY-TERMINAL PROCESSING PROTEASE CTPA"/>
    <property type="match status" value="1"/>
</dbReference>